<keyword evidence="1" id="KW-1048">Host nucleus</keyword>
<keyword evidence="5 8" id="KW-0347">Helicase</keyword>
<feature type="domain" description="DNA replication helicase" evidence="7">
    <location>
        <begin position="4"/>
        <end position="811"/>
    </location>
</feature>
<organism evidence="8 9">
    <name type="scientific">Equid gammaherpesvirus 5</name>
    <dbReference type="NCBI Taxonomy" id="10371"/>
    <lineage>
        <taxon>Viruses</taxon>
        <taxon>Duplodnaviria</taxon>
        <taxon>Heunggongvirae</taxon>
        <taxon>Peploviricota</taxon>
        <taxon>Herviviricetes</taxon>
        <taxon>Herpesvirales</taxon>
        <taxon>Orthoherpesviridae</taxon>
        <taxon>Gammaherpesvirinae</taxon>
        <taxon>Percavirus</taxon>
        <taxon>Percavirus equidgamma5</taxon>
    </lineage>
</organism>
<dbReference type="Proteomes" id="UP000124452">
    <property type="component" value="Segment"/>
</dbReference>
<gene>
    <name evidence="8" type="primary">ORF44</name>
</gene>
<dbReference type="GeneID" id="23104180"/>
<dbReference type="OrthoDB" id="496at10239"/>
<dbReference type="GO" id="GO:0004386">
    <property type="term" value="F:helicase activity"/>
    <property type="evidence" value="ECO:0007669"/>
    <property type="project" value="UniProtKB-KW"/>
</dbReference>
<dbReference type="Gene3D" id="3.40.50.300">
    <property type="entry name" value="P-loop containing nucleotide triphosphate hydrolases"/>
    <property type="match status" value="1"/>
</dbReference>
<evidence type="ECO:0000313" key="8">
    <source>
        <dbReference type="EMBL" id="AIU39568.1"/>
    </source>
</evidence>
<name>A0A0B4Q5P4_9GAMA</name>
<evidence type="ECO:0000256" key="3">
    <source>
        <dbReference type="ARBA" id="ARBA00022741"/>
    </source>
</evidence>
<evidence type="ECO:0000256" key="5">
    <source>
        <dbReference type="ARBA" id="ARBA00022806"/>
    </source>
</evidence>
<evidence type="ECO:0000256" key="6">
    <source>
        <dbReference type="ARBA" id="ARBA00022840"/>
    </source>
</evidence>
<dbReference type="GO" id="GO:0016787">
    <property type="term" value="F:hydrolase activity"/>
    <property type="evidence" value="ECO:0007669"/>
    <property type="project" value="UniProtKB-KW"/>
</dbReference>
<dbReference type="GO" id="GO:0006260">
    <property type="term" value="P:DNA replication"/>
    <property type="evidence" value="ECO:0007669"/>
    <property type="project" value="UniProtKB-KW"/>
</dbReference>
<keyword evidence="6" id="KW-0067">ATP-binding</keyword>
<accession>A0A0B4Q5P4</accession>
<keyword evidence="3" id="KW-0547">Nucleotide-binding</keyword>
<dbReference type="CDD" id="cd18809">
    <property type="entry name" value="SF1_C_RecD"/>
    <property type="match status" value="1"/>
</dbReference>
<proteinExistence type="inferred from homology"/>
<reference evidence="8 9" key="1">
    <citation type="journal article" date="2015" name="Genome Announc.">
        <title>Genome sequences of equid herpesviruses 2 and 5.</title>
        <authorList>
            <person name="Wilkie G.S."/>
            <person name="Kerr K."/>
            <person name="Stewart J.P."/>
            <person name="Studdert M.J."/>
            <person name="Davison A.J."/>
        </authorList>
    </citation>
    <scope>NUCLEOTIDE SEQUENCE [LARGE SCALE GENOMIC DNA]</scope>
    <source>
        <strain evidence="8">2-141/67</strain>
    </source>
</reference>
<evidence type="ECO:0000256" key="2">
    <source>
        <dbReference type="ARBA" id="ARBA00022705"/>
    </source>
</evidence>
<dbReference type="GO" id="GO:0005524">
    <property type="term" value="F:ATP binding"/>
    <property type="evidence" value="ECO:0007669"/>
    <property type="project" value="UniProtKB-KW"/>
</dbReference>
<evidence type="ECO:0000259" key="7">
    <source>
        <dbReference type="Pfam" id="PF02689"/>
    </source>
</evidence>
<dbReference type="EMBL" id="KM924295">
    <property type="protein sequence ID" value="AIU39568.1"/>
    <property type="molecule type" value="Genomic_DNA"/>
</dbReference>
<keyword evidence="4" id="KW-0378">Hydrolase</keyword>
<protein>
    <submittedName>
        <fullName evidence="8">Helicase-primase helicase subunit</fullName>
    </submittedName>
</protein>
<dbReference type="RefSeq" id="YP_009118433.1">
    <property type="nucleotide sequence ID" value="NC_026421.1"/>
</dbReference>
<evidence type="ECO:0000256" key="4">
    <source>
        <dbReference type="ARBA" id="ARBA00022801"/>
    </source>
</evidence>
<dbReference type="InterPro" id="IPR003840">
    <property type="entry name" value="DNA_helicase_dom"/>
</dbReference>
<dbReference type="KEGG" id="vg:23104180"/>
<keyword evidence="2" id="KW-0235">DNA replication</keyword>
<evidence type="ECO:0000256" key="1">
    <source>
        <dbReference type="ARBA" id="ARBA00022562"/>
    </source>
</evidence>
<dbReference type="InterPro" id="IPR027417">
    <property type="entry name" value="P-loop_NTPase"/>
</dbReference>
<sequence>MEEPSSGFILNMTSDSKVRQIVSRIRGLAAKTVQPPPEMSWFDSQFDPEDAEGPFLPFTTFLITGTAGAGKSTSISALYQSLNCLITGATTVAAQNLSNGLKTFCPTIYGAFGFKSRHINILPRRVKNTPTGADMEGVQRNELCKYWPVIADILEEFTKKRQWGQYERLSGSAFRALAKMGVPSLWTTNIIVIDEAGTLSSHILTAVVFLYWFYNSWLQTPLYKSGAVPCVVCVGSPTQTDAIQSTYDHSAQKHQISECDNILTFLMKHHAVARYVDLNHNWALFINNKRCTDPEFGHLLKTLEYNLDISPRMVDYIDRFVVPKSKILNPLEYVGWTRLFISHREVKAYLSALHEALSLNNNHHHHRGGDGGARGARGGQAGEEEEDARLFTCPVVCEVFAKTFAEYKEAVNLPGLTVTEWLQKNLCRLSNYSQFIDQDLCAVNIETAEESTKVTYLVKYVKNSYVSLNGKAKKCICGFMGTFERFKTVLDNETFIDTHSHDQPEYVYSFLNTLLYNGMYAFHRHGLDAGDEAYLERLRALPVPPNLSRLGSLEEALDTCEEAALEPESDVFYHVTASPPSASSASLSTLISFYSSLKSVFLQRLALATACFGPEFAGRPFQTFTINMMIQNGVDFTSTSDRLHGLLGYASNVDTYRLKGYTFLPVNFGRFGQAELSRDLRGKMPVVVVEDPLGFVGCLENNVNKMTEVMENGDLIHICTAGDYGISSKLAMTIAKAQGMSLSRVAVCFGNSKFVRKSHVYVAISRATDPRHMVIDCNPLKNLQEDHREEDGRTSKYIVQALNNPNTILVY</sequence>
<dbReference type="SUPFAM" id="SSF52540">
    <property type="entry name" value="P-loop containing nucleoside triphosphate hydrolases"/>
    <property type="match status" value="2"/>
</dbReference>
<dbReference type="InterPro" id="IPR034711">
    <property type="entry name" value="HSV_HELI"/>
</dbReference>
<evidence type="ECO:0000313" key="9">
    <source>
        <dbReference type="Proteomes" id="UP000124452"/>
    </source>
</evidence>
<dbReference type="HAMAP" id="MF_04030">
    <property type="entry name" value="HSV_HELI"/>
    <property type="match status" value="1"/>
</dbReference>
<keyword evidence="9" id="KW-1185">Reference proteome</keyword>
<dbReference type="Pfam" id="PF02689">
    <property type="entry name" value="Herpes_Helicase"/>
    <property type="match status" value="1"/>
</dbReference>